<dbReference type="Proteomes" id="UP000049983">
    <property type="component" value="Unassembled WGS sequence"/>
</dbReference>
<evidence type="ECO:0000313" key="2">
    <source>
        <dbReference type="Proteomes" id="UP000049983"/>
    </source>
</evidence>
<keyword evidence="1" id="KW-0808">Transferase</keyword>
<sequence>MSLQAKADWIAVDWGTTNLRVWALDSSGCEMIHRSSDKGMGGLAANEFEPALLELVADLLAPEIKTPVIVCGMAGSRQGWAEAPYKTTPCTPPSLEDATVVHAADSRLDVRILPGIKQRDPTDVMRGEETQISGFLADNPGYSGTLCLPGTHTKWVAVRDGVVEHFRTFMTGEMFALLSSRSVLRHSLSAREIDHDTFEQAVADAAENPQEIAASLFGIRAAGLIAGLTGEAARGRLSGYLIGAELAAVRDGFDLAAITLLGSDQISKAYHSALGRLGYRATLLNAETITLNGLVLAYSSYSKVSS</sequence>
<dbReference type="EMBL" id="CXWC01000010">
    <property type="protein sequence ID" value="CTQ71195.1"/>
    <property type="molecule type" value="Genomic_DNA"/>
</dbReference>
<dbReference type="GeneID" id="97670185"/>
<reference evidence="2" key="1">
    <citation type="submission" date="2015-07" db="EMBL/GenBank/DDBJ databases">
        <authorList>
            <person name="Rodrigo-Torres Lidia"/>
            <person name="Arahal R.David."/>
        </authorList>
    </citation>
    <scope>NUCLEOTIDE SEQUENCE [LARGE SCALE GENOMIC DNA]</scope>
    <source>
        <strain evidence="2">CECT 5096</strain>
    </source>
</reference>
<dbReference type="Gene3D" id="3.30.420.300">
    <property type="entry name" value="2-keto-3-deoxy-galactonokinase, substrate binding domain"/>
    <property type="match status" value="1"/>
</dbReference>
<dbReference type="STRING" id="311410.LA5095_01563"/>
<dbReference type="GO" id="GO:0034194">
    <property type="term" value="P:D-galactonate catabolic process"/>
    <property type="evidence" value="ECO:0007669"/>
    <property type="project" value="InterPro"/>
</dbReference>
<protein>
    <submittedName>
        <fullName evidence="1">2-keto-3-deoxy-galactonokinase</fullName>
    </submittedName>
</protein>
<dbReference type="GO" id="GO:0008671">
    <property type="term" value="F:2-dehydro-3-deoxygalactonokinase activity"/>
    <property type="evidence" value="ECO:0007669"/>
    <property type="project" value="InterPro"/>
</dbReference>
<keyword evidence="1" id="KW-0418">Kinase</keyword>
<dbReference type="InterPro" id="IPR007729">
    <property type="entry name" value="DGOK"/>
</dbReference>
<dbReference type="OrthoDB" id="256574at2"/>
<evidence type="ECO:0000313" key="1">
    <source>
        <dbReference type="EMBL" id="CTQ71195.1"/>
    </source>
</evidence>
<dbReference type="InterPro" id="IPR042258">
    <property type="entry name" value="DGOK_N"/>
</dbReference>
<dbReference type="RefSeq" id="WP_055113655.1">
    <property type="nucleotide sequence ID" value="NZ_CXWA01000001.1"/>
</dbReference>
<name>A0A0M7A7R1_9HYPH</name>
<dbReference type="Pfam" id="PF05035">
    <property type="entry name" value="DGOK"/>
    <property type="match status" value="1"/>
</dbReference>
<proteinExistence type="predicted"/>
<organism evidence="1 2">
    <name type="scientific">Roseibium album</name>
    <dbReference type="NCBI Taxonomy" id="311410"/>
    <lineage>
        <taxon>Bacteria</taxon>
        <taxon>Pseudomonadati</taxon>
        <taxon>Pseudomonadota</taxon>
        <taxon>Alphaproteobacteria</taxon>
        <taxon>Hyphomicrobiales</taxon>
        <taxon>Stappiaceae</taxon>
        <taxon>Roseibium</taxon>
    </lineage>
</organism>
<dbReference type="AlphaFoldDB" id="A0A0M7A7R1"/>
<dbReference type="Gene3D" id="3.30.420.310">
    <property type="entry name" value="2-keto-3-deoxy-galactonokinase, C-terminal domain"/>
    <property type="match status" value="1"/>
</dbReference>
<gene>
    <name evidence="1" type="ORF">LA5096_02817</name>
</gene>
<accession>A0A0M7A7R1</accession>
<keyword evidence="2" id="KW-1185">Reference proteome</keyword>
<dbReference type="InterPro" id="IPR042257">
    <property type="entry name" value="DGOK_C"/>
</dbReference>